<evidence type="ECO:0000313" key="3">
    <source>
        <dbReference type="Proteomes" id="UP000177614"/>
    </source>
</evidence>
<accession>A0A1F4XIA1</accession>
<evidence type="ECO:0000256" key="1">
    <source>
        <dbReference type="SAM" id="MobiDB-lite"/>
    </source>
</evidence>
<gene>
    <name evidence="2" type="ORF">A2V81_00775</name>
</gene>
<feature type="compositionally biased region" description="Basic and acidic residues" evidence="1">
    <location>
        <begin position="56"/>
        <end position="65"/>
    </location>
</feature>
<feature type="region of interest" description="Disordered" evidence="1">
    <location>
        <begin position="41"/>
        <end position="65"/>
    </location>
</feature>
<dbReference type="AlphaFoldDB" id="A0A1F4XIA1"/>
<protein>
    <submittedName>
        <fullName evidence="2">Uncharacterized protein</fullName>
    </submittedName>
</protein>
<name>A0A1F4XIA1_9BACT</name>
<sequence length="65" mass="7190">MFLLNNPKRVADKVFLGFVVTSKKAYDTKYKADTEPENVIAKGDFHGGSDSGRNSMRKEFMGTSG</sequence>
<reference evidence="2 3" key="1">
    <citation type="journal article" date="2016" name="Nat. Commun.">
        <title>Thousands of microbial genomes shed light on interconnected biogeochemical processes in an aquifer system.</title>
        <authorList>
            <person name="Anantharaman K."/>
            <person name="Brown C.T."/>
            <person name="Hug L.A."/>
            <person name="Sharon I."/>
            <person name="Castelle C.J."/>
            <person name="Probst A.J."/>
            <person name="Thomas B.C."/>
            <person name="Singh A."/>
            <person name="Wilkins M.J."/>
            <person name="Karaoz U."/>
            <person name="Brodie E.L."/>
            <person name="Williams K.H."/>
            <person name="Hubbard S.S."/>
            <person name="Banfield J.F."/>
        </authorList>
    </citation>
    <scope>NUCLEOTIDE SEQUENCE [LARGE SCALE GENOMIC DNA]</scope>
</reference>
<dbReference type="EMBL" id="MEWR01000028">
    <property type="protein sequence ID" value="OGC81329.1"/>
    <property type="molecule type" value="Genomic_DNA"/>
</dbReference>
<dbReference type="STRING" id="1817814.A2V81_00775"/>
<comment type="caution">
    <text evidence="2">The sequence shown here is derived from an EMBL/GenBank/DDBJ whole genome shotgun (WGS) entry which is preliminary data.</text>
</comment>
<organism evidence="2 3">
    <name type="scientific">Candidatus Abawacabacteria bacterium RBG_16_42_10</name>
    <dbReference type="NCBI Taxonomy" id="1817814"/>
    <lineage>
        <taxon>Bacteria</taxon>
        <taxon>Candidatus Abawacaibacteriota</taxon>
    </lineage>
</organism>
<evidence type="ECO:0000313" key="2">
    <source>
        <dbReference type="EMBL" id="OGC81329.1"/>
    </source>
</evidence>
<dbReference type="Proteomes" id="UP000177614">
    <property type="component" value="Unassembled WGS sequence"/>
</dbReference>
<proteinExistence type="predicted"/>